<dbReference type="RefSeq" id="YP_006988617.1">
    <property type="nucleotide sequence ID" value="NC_019406.1"/>
</dbReference>
<keyword evidence="1" id="KW-0812">Transmembrane</keyword>
<evidence type="ECO:0000256" key="1">
    <source>
        <dbReference type="SAM" id="Phobius"/>
    </source>
</evidence>
<keyword evidence="1" id="KW-0472">Membrane</keyword>
<sequence>MSMKRYLALSRAHDWQNAASVFAVATFFAGIFIPTIGTVPFGCLGIACAFCFFRAGVWMKNATRLDD</sequence>
<dbReference type="Proteomes" id="UP000000463">
    <property type="component" value="Segment"/>
</dbReference>
<evidence type="ECO:0000313" key="2">
    <source>
        <dbReference type="EMBL" id="AFU88253.1"/>
    </source>
</evidence>
<dbReference type="EMBL" id="JX100810">
    <property type="protein sequence ID" value="AFU88253.1"/>
    <property type="molecule type" value="Genomic_DNA"/>
</dbReference>
<keyword evidence="3" id="KW-1185">Reference proteome</keyword>
<organism evidence="2 3">
    <name type="scientific">Caulobacter phage CcrColossus</name>
    <dbReference type="NCBI Taxonomy" id="1211640"/>
    <lineage>
        <taxon>Viruses</taxon>
        <taxon>Duplodnaviria</taxon>
        <taxon>Heunggongvirae</taxon>
        <taxon>Uroviricota</taxon>
        <taxon>Caudoviricetes</taxon>
        <taxon>Jeanschmidtviridae</taxon>
        <taxon>Colossusvirus</taxon>
        <taxon>Colossusvirus colossus</taxon>
    </lineage>
</organism>
<evidence type="ECO:0000313" key="3">
    <source>
        <dbReference type="Proteomes" id="UP000000463"/>
    </source>
</evidence>
<reference evidence="2 3" key="1">
    <citation type="journal article" date="2012" name="BMC Genomics">
        <title>The Caulobacter crescentus phage phiCbK: genomics of a canonical phage.</title>
        <authorList>
            <person name="Gill J.J."/>
            <person name="Berry J.D."/>
            <person name="Russell W.K."/>
            <person name="Lessor L."/>
            <person name="Escobar Garcia D.A."/>
            <person name="Hernandez D."/>
            <person name="Kane A."/>
            <person name="Keene J."/>
            <person name="Maddox M."/>
            <person name="Martin R."/>
            <person name="Mohan S."/>
            <person name="Thorn A.M."/>
            <person name="Russell D.H."/>
            <person name="Young R."/>
        </authorList>
    </citation>
    <scope>NUCLEOTIDE SEQUENCE [LARGE SCALE GENOMIC DNA]</scope>
</reference>
<proteinExistence type="predicted"/>
<dbReference type="KEGG" id="vg:13995311"/>
<protein>
    <submittedName>
        <fullName evidence="2">Uncharacterized protein</fullName>
    </submittedName>
</protein>
<name>K4JWG9_9CAUD</name>
<keyword evidence="1" id="KW-1133">Transmembrane helix</keyword>
<dbReference type="GeneID" id="13995311"/>
<gene>
    <name evidence="2" type="ORF">CcrColossus_gp383</name>
</gene>
<feature type="transmembrane region" description="Helical" evidence="1">
    <location>
        <begin position="39"/>
        <end position="57"/>
    </location>
</feature>
<accession>K4JWG9</accession>